<evidence type="ECO:0000313" key="4">
    <source>
        <dbReference type="Proteomes" id="UP000695562"/>
    </source>
</evidence>
<evidence type="ECO:0000313" key="3">
    <source>
        <dbReference type="EMBL" id="KAF2076133.1"/>
    </source>
</evidence>
<dbReference type="Proteomes" id="UP000695562">
    <property type="component" value="Unassembled WGS sequence"/>
</dbReference>
<evidence type="ECO:0000256" key="1">
    <source>
        <dbReference type="SAM" id="MobiDB-lite"/>
    </source>
</evidence>
<evidence type="ECO:0000256" key="2">
    <source>
        <dbReference type="SAM" id="Phobius"/>
    </source>
</evidence>
<keyword evidence="2" id="KW-1133">Transmembrane helix</keyword>
<feature type="region of interest" description="Disordered" evidence="1">
    <location>
        <begin position="297"/>
        <end position="332"/>
    </location>
</feature>
<feature type="transmembrane region" description="Helical" evidence="2">
    <location>
        <begin position="137"/>
        <end position="159"/>
    </location>
</feature>
<name>A0A8J4PXX2_9MYCE</name>
<dbReference type="AlphaFoldDB" id="A0A8J4PXX2"/>
<organism evidence="3 4">
    <name type="scientific">Polysphondylium violaceum</name>
    <dbReference type="NCBI Taxonomy" id="133409"/>
    <lineage>
        <taxon>Eukaryota</taxon>
        <taxon>Amoebozoa</taxon>
        <taxon>Evosea</taxon>
        <taxon>Eumycetozoa</taxon>
        <taxon>Dictyostelia</taxon>
        <taxon>Dictyosteliales</taxon>
        <taxon>Dictyosteliaceae</taxon>
        <taxon>Polysphondylium</taxon>
    </lineage>
</organism>
<keyword evidence="2" id="KW-0472">Membrane</keyword>
<feature type="transmembrane region" description="Helical" evidence="2">
    <location>
        <begin position="90"/>
        <end position="116"/>
    </location>
</feature>
<sequence>MSTTTTVDVSQCYCDPSTPWGYDCHESGCRAYAAVFFLFFFGMTIECGRRLWILRKNYKTATFISLAQLGGAGFFFSIRHILLMAKVREVFSLGFFLLFSIAFIISSYLWILIVWCNIIIQVNFSKAIQRILPIIRYFIIFLNVSLFIGFTIGVAIYWPWQATNIWIAIYVFSEAILFFILGFLIWRDYNEVSHISAHGKMAEETYKKVKKVTKLAIYAIASSILVAVYLWAGSMWHPTNDGENVLWLFIQRGTLCLMMVSMLICLTPPTNLKKQNGETATQTTKSSKFTTKMRDLAFSKDDESDDGDVEKGATPGNGEDKVVSVSQGTSNA</sequence>
<accession>A0A8J4PXX2</accession>
<feature type="transmembrane region" description="Helical" evidence="2">
    <location>
        <begin position="245"/>
        <end position="266"/>
    </location>
</feature>
<gene>
    <name evidence="3" type="ORF">CYY_002540</name>
</gene>
<reference evidence="3" key="1">
    <citation type="submission" date="2020-01" db="EMBL/GenBank/DDBJ databases">
        <title>Development of genomics and gene disruption for Polysphondylium violaceum indicates a role for the polyketide synthase stlB in stalk morphogenesis.</title>
        <authorList>
            <person name="Narita B."/>
            <person name="Kawabe Y."/>
            <person name="Kin K."/>
            <person name="Saito T."/>
            <person name="Gibbs R."/>
            <person name="Kuspa A."/>
            <person name="Muzny D."/>
            <person name="Queller D."/>
            <person name="Richards S."/>
            <person name="Strassman J."/>
            <person name="Sucgang R."/>
            <person name="Worley K."/>
            <person name="Schaap P."/>
        </authorList>
    </citation>
    <scope>NUCLEOTIDE SEQUENCE</scope>
    <source>
        <strain evidence="3">QSvi11</strain>
    </source>
</reference>
<feature type="transmembrane region" description="Helical" evidence="2">
    <location>
        <begin position="60"/>
        <end position="78"/>
    </location>
</feature>
<dbReference type="EMBL" id="AJWJ01000071">
    <property type="protein sequence ID" value="KAF2076133.1"/>
    <property type="molecule type" value="Genomic_DNA"/>
</dbReference>
<feature type="transmembrane region" description="Helical" evidence="2">
    <location>
        <begin position="31"/>
        <end position="48"/>
    </location>
</feature>
<comment type="caution">
    <text evidence="3">The sequence shown here is derived from an EMBL/GenBank/DDBJ whole genome shotgun (WGS) entry which is preliminary data.</text>
</comment>
<dbReference type="OrthoDB" id="19429at2759"/>
<feature type="transmembrane region" description="Helical" evidence="2">
    <location>
        <begin position="215"/>
        <end position="233"/>
    </location>
</feature>
<proteinExistence type="predicted"/>
<feature type="transmembrane region" description="Helical" evidence="2">
    <location>
        <begin position="165"/>
        <end position="186"/>
    </location>
</feature>
<keyword evidence="4" id="KW-1185">Reference proteome</keyword>
<protein>
    <submittedName>
        <fullName evidence="3">Uncharacterized protein</fullName>
    </submittedName>
</protein>
<keyword evidence="2" id="KW-0812">Transmembrane</keyword>